<dbReference type="InterPro" id="IPR014777">
    <property type="entry name" value="4pyrrole_Mease_sub1"/>
</dbReference>
<keyword evidence="5 9" id="KW-0808">Transferase</keyword>
<dbReference type="NCBIfam" id="TIGR01469">
    <property type="entry name" value="cobA_cysG_Cterm"/>
    <property type="match status" value="1"/>
</dbReference>
<evidence type="ECO:0000256" key="1">
    <source>
        <dbReference type="ARBA" id="ARBA00005879"/>
    </source>
</evidence>
<dbReference type="PANTHER" id="PTHR45790:SF3">
    <property type="entry name" value="S-ADENOSYL-L-METHIONINE-DEPENDENT UROPORPHYRINOGEN III METHYLTRANSFERASE, CHLOROPLASTIC"/>
    <property type="match status" value="1"/>
</dbReference>
<feature type="domain" description="Tetrapyrrole methylase" evidence="10">
    <location>
        <begin position="3"/>
        <end position="211"/>
    </location>
</feature>
<dbReference type="GO" id="GO:0019354">
    <property type="term" value="P:siroheme biosynthetic process"/>
    <property type="evidence" value="ECO:0007669"/>
    <property type="project" value="InterPro"/>
</dbReference>
<evidence type="ECO:0000256" key="7">
    <source>
        <dbReference type="ARBA" id="ARBA00023244"/>
    </source>
</evidence>
<evidence type="ECO:0000259" key="10">
    <source>
        <dbReference type="Pfam" id="PF00590"/>
    </source>
</evidence>
<evidence type="ECO:0000256" key="8">
    <source>
        <dbReference type="ARBA" id="ARBA00079776"/>
    </source>
</evidence>
<proteinExistence type="inferred from homology"/>
<dbReference type="PROSITE" id="PS00840">
    <property type="entry name" value="SUMT_2"/>
    <property type="match status" value="1"/>
</dbReference>
<dbReference type="EC" id="2.1.1.107" evidence="2"/>
<evidence type="ECO:0000313" key="12">
    <source>
        <dbReference type="EMBL" id="WYJ94955.1"/>
    </source>
</evidence>
<evidence type="ECO:0000256" key="3">
    <source>
        <dbReference type="ARBA" id="ARBA00018323"/>
    </source>
</evidence>
<keyword evidence="13" id="KW-1185">Reference proteome</keyword>
<comment type="similarity">
    <text evidence="1 9">Belongs to the precorrin methyltransferase family.</text>
</comment>
<accession>A0A200ITV0</accession>
<reference evidence="12" key="2">
    <citation type="submission" date="2017-05" db="EMBL/GenBank/DDBJ databases">
        <authorList>
            <consortium name="The Broad Institute Genomics Platform"/>
            <consortium name="The Broad Institute Genomic Center for Infectious Diseases"/>
            <person name="Earl A."/>
            <person name="Manson A."/>
            <person name="Schwartman J."/>
            <person name="Gilmore M."/>
            <person name="Abouelleil A."/>
            <person name="Cao P."/>
            <person name="Chapman S."/>
            <person name="Cusick C."/>
            <person name="Shea T."/>
            <person name="Young S."/>
            <person name="Neafsey D."/>
            <person name="Nusbaum C."/>
            <person name="Birren B."/>
        </authorList>
    </citation>
    <scope>NUCLEOTIDE SEQUENCE</scope>
    <source>
        <strain evidence="12">9D6_DIV0238</strain>
    </source>
</reference>
<dbReference type="InterPro" id="IPR003043">
    <property type="entry name" value="Uropor_MeTrfase_CS"/>
</dbReference>
<keyword evidence="4 9" id="KW-0489">Methyltransferase</keyword>
<dbReference type="PANTHER" id="PTHR45790">
    <property type="entry name" value="SIROHEME SYNTHASE-RELATED"/>
    <property type="match status" value="1"/>
</dbReference>
<evidence type="ECO:0000256" key="5">
    <source>
        <dbReference type="ARBA" id="ARBA00022679"/>
    </source>
</evidence>
<reference evidence="11" key="1">
    <citation type="submission" date="2017-05" db="EMBL/GenBank/DDBJ databases">
        <title>The Genome Sequence of Enterococcus sp. 9D6_DIV0238.</title>
        <authorList>
            <consortium name="The Broad Institute Genomics Platform"/>
            <consortium name="The Broad Institute Genomic Center for Infectious Diseases"/>
            <person name="Earl A."/>
            <person name="Manson A."/>
            <person name="Schwartman J."/>
            <person name="Gilmore M."/>
            <person name="Abouelleil A."/>
            <person name="Cao P."/>
            <person name="Chapman S."/>
            <person name="Cusick C."/>
            <person name="Shea T."/>
            <person name="Young S."/>
            <person name="Neafsey D."/>
            <person name="Nusbaum C."/>
            <person name="Birren B."/>
        </authorList>
    </citation>
    <scope>NUCLEOTIDE SEQUENCE [LARGE SCALE GENOMIC DNA]</scope>
    <source>
        <strain evidence="11">9D6_DIV0238</strain>
    </source>
</reference>
<dbReference type="InterPro" id="IPR000878">
    <property type="entry name" value="4pyrrol_Mease"/>
</dbReference>
<sequence length="329" mass="36950">MGKVYFVGAGSGDPELLTLKGKRVLEAADVIIYDRLVHPVLLYLAKDSARFIYSGKYPKNHVLKQKTINELLLEEGRKQQCVVRLKGGDPGIFGRVGEEITTLKSENISYEIVPGVTAASAASSYSGIPLTHRECSSKVTLATAHRQAGEMVDFKGLTENGTVCLYMGVERAKSTQKKLLEQGVSKDLPVAIIEWASLGRQRTVTTTLQELIKTIDDKHIQNPSLIILGEVAAYRKGADWFEEMPLFGHKILLIDTQKIKFETILSYTQEGADVYAIQVGEARDRRYDEVHQQYLKDHSFDEVVYLDQELKTIYNKQWDVLKKEITLGK</sequence>
<dbReference type="Pfam" id="PF00590">
    <property type="entry name" value="TP_methylase"/>
    <property type="match status" value="1"/>
</dbReference>
<dbReference type="InterPro" id="IPR050161">
    <property type="entry name" value="Siro_Cobalamin_biosynth"/>
</dbReference>
<dbReference type="InterPro" id="IPR035996">
    <property type="entry name" value="4pyrrol_Methylase_sf"/>
</dbReference>
<dbReference type="AlphaFoldDB" id="A0A200ITV0"/>
<dbReference type="Gene3D" id="3.40.1010.10">
    <property type="entry name" value="Cobalt-precorrin-4 Transmethylase, Domain 1"/>
    <property type="match status" value="1"/>
</dbReference>
<evidence type="ECO:0000313" key="13">
    <source>
        <dbReference type="Proteomes" id="UP000196151"/>
    </source>
</evidence>
<name>A0A200ITV0_9ENTE</name>
<dbReference type="InterPro" id="IPR014776">
    <property type="entry name" value="4pyrrole_Mease_sub2"/>
</dbReference>
<dbReference type="InterPro" id="IPR006366">
    <property type="entry name" value="CobA/CysG_C"/>
</dbReference>
<gene>
    <name evidence="12" type="ORF">A5889_002497</name>
    <name evidence="11" type="ORF">A5889_003178</name>
</gene>
<keyword evidence="7" id="KW-0627">Porphyrin biosynthesis</keyword>
<dbReference type="FunFam" id="3.40.1010.10:FF:000001">
    <property type="entry name" value="Siroheme synthase"/>
    <property type="match status" value="1"/>
</dbReference>
<dbReference type="RefSeq" id="WP_176372906.1">
    <property type="nucleotide sequence ID" value="NZ_CP147246.1"/>
</dbReference>
<evidence type="ECO:0000313" key="11">
    <source>
        <dbReference type="EMBL" id="OUZ28423.1"/>
    </source>
</evidence>
<dbReference type="FunFam" id="3.30.950.10:FF:000001">
    <property type="entry name" value="Siroheme synthase"/>
    <property type="match status" value="1"/>
</dbReference>
<dbReference type="EMBL" id="CP147246">
    <property type="protein sequence ID" value="WYJ94955.1"/>
    <property type="molecule type" value="Genomic_DNA"/>
</dbReference>
<dbReference type="GO" id="GO:0032259">
    <property type="term" value="P:methylation"/>
    <property type="evidence" value="ECO:0007669"/>
    <property type="project" value="UniProtKB-KW"/>
</dbReference>
<organism evidence="11">
    <name type="scientific">Candidatus Enterococcus dunnyi</name>
    <dbReference type="NCBI Taxonomy" id="1834192"/>
    <lineage>
        <taxon>Bacteria</taxon>
        <taxon>Bacillati</taxon>
        <taxon>Bacillota</taxon>
        <taxon>Bacilli</taxon>
        <taxon>Lactobacillales</taxon>
        <taxon>Enterococcaceae</taxon>
        <taxon>Enterococcus</taxon>
    </lineage>
</organism>
<protein>
    <recommendedName>
        <fullName evidence="3">Uroporphyrinogen-III C-methyltransferase</fullName>
        <ecNumber evidence="2">2.1.1.107</ecNumber>
    </recommendedName>
    <alternativeName>
        <fullName evidence="8">Uroporphyrinogen III methylase</fullName>
    </alternativeName>
</protein>
<dbReference type="Proteomes" id="UP000196151">
    <property type="component" value="Chromosome"/>
</dbReference>
<dbReference type="CDD" id="cd11642">
    <property type="entry name" value="SUMT"/>
    <property type="match status" value="1"/>
</dbReference>
<dbReference type="NCBIfam" id="NF004790">
    <property type="entry name" value="PRK06136.1"/>
    <property type="match status" value="1"/>
</dbReference>
<evidence type="ECO:0000256" key="9">
    <source>
        <dbReference type="RuleBase" id="RU003960"/>
    </source>
</evidence>
<keyword evidence="6" id="KW-0949">S-adenosyl-L-methionine</keyword>
<dbReference type="SUPFAM" id="SSF53790">
    <property type="entry name" value="Tetrapyrrole methylase"/>
    <property type="match status" value="1"/>
</dbReference>
<evidence type="ECO:0000256" key="6">
    <source>
        <dbReference type="ARBA" id="ARBA00022691"/>
    </source>
</evidence>
<dbReference type="Gene3D" id="3.30.950.10">
    <property type="entry name" value="Methyltransferase, Cobalt-precorrin-4 Transmethylase, Domain 2"/>
    <property type="match status" value="1"/>
</dbReference>
<reference evidence="12" key="3">
    <citation type="submission" date="2024-03" db="EMBL/GenBank/DDBJ databases">
        <title>The Genome Sequence of Enterococcus sp. DIV0238c.</title>
        <authorList>
            <consortium name="The Broad Institute Genomics Platform"/>
            <consortium name="The Broad Institute Microbial Omics Core"/>
            <consortium name="The Broad Institute Genomic Center for Infectious Diseases"/>
            <person name="Earl A."/>
            <person name="Manson A."/>
            <person name="Gilmore M."/>
            <person name="Schwartman J."/>
            <person name="Shea T."/>
            <person name="Abouelleil A."/>
            <person name="Cao P."/>
            <person name="Chapman S."/>
            <person name="Cusick C."/>
            <person name="Young S."/>
            <person name="Neafsey D."/>
            <person name="Nusbaum C."/>
            <person name="Birren B."/>
        </authorList>
    </citation>
    <scope>NUCLEOTIDE SEQUENCE</scope>
    <source>
        <strain evidence="12">9D6_DIV0238</strain>
    </source>
</reference>
<dbReference type="EMBL" id="NIBQ01000004">
    <property type="protein sequence ID" value="OUZ28423.1"/>
    <property type="molecule type" value="Genomic_DNA"/>
</dbReference>
<dbReference type="GO" id="GO:0004851">
    <property type="term" value="F:uroporphyrin-III C-methyltransferase activity"/>
    <property type="evidence" value="ECO:0007669"/>
    <property type="project" value="UniProtKB-EC"/>
</dbReference>
<evidence type="ECO:0000256" key="2">
    <source>
        <dbReference type="ARBA" id="ARBA00012162"/>
    </source>
</evidence>
<evidence type="ECO:0000256" key="4">
    <source>
        <dbReference type="ARBA" id="ARBA00022603"/>
    </source>
</evidence>